<dbReference type="Gene3D" id="2.60.120.260">
    <property type="entry name" value="Galactose-binding domain-like"/>
    <property type="match status" value="2"/>
</dbReference>
<feature type="domain" description="CBM-cenC" evidence="3">
    <location>
        <begin position="34"/>
        <end position="151"/>
    </location>
</feature>
<dbReference type="AlphaFoldDB" id="A0AB36SY32"/>
<protein>
    <submittedName>
        <fullName evidence="4">Choline-binding protein A</fullName>
    </submittedName>
</protein>
<dbReference type="InterPro" id="IPR003305">
    <property type="entry name" value="CenC_carb-bd"/>
</dbReference>
<dbReference type="SUPFAM" id="SSF49785">
    <property type="entry name" value="Galactose-binding domain-like"/>
    <property type="match status" value="1"/>
</dbReference>
<dbReference type="RefSeq" id="WP_000913723.1">
    <property type="nucleotide sequence ID" value="NZ_JBEUTG010000021.1"/>
</dbReference>
<dbReference type="EMBL" id="NUAP01000045">
    <property type="protein sequence ID" value="PEN85636.1"/>
    <property type="molecule type" value="Genomic_DNA"/>
</dbReference>
<dbReference type="Proteomes" id="UP000220078">
    <property type="component" value="Unassembled WGS sequence"/>
</dbReference>
<dbReference type="InterPro" id="IPR008979">
    <property type="entry name" value="Galactose-bd-like_sf"/>
</dbReference>
<comment type="caution">
    <text evidence="4">The sequence shown here is derived from an EMBL/GenBank/DDBJ whole genome shotgun (WGS) entry which is preliminary data.</text>
</comment>
<name>A0AB36SY32_9BACI</name>
<proteinExistence type="predicted"/>
<feature type="signal peptide" evidence="2">
    <location>
        <begin position="1"/>
        <end position="28"/>
    </location>
</feature>
<organism evidence="4 5">
    <name type="scientific">Bacillus toyonensis</name>
    <dbReference type="NCBI Taxonomy" id="155322"/>
    <lineage>
        <taxon>Bacteria</taxon>
        <taxon>Bacillati</taxon>
        <taxon>Bacillota</taxon>
        <taxon>Bacilli</taxon>
        <taxon>Bacillales</taxon>
        <taxon>Bacillaceae</taxon>
        <taxon>Bacillus</taxon>
        <taxon>Bacillus cereus group</taxon>
    </lineage>
</organism>
<evidence type="ECO:0000313" key="4">
    <source>
        <dbReference type="EMBL" id="PEN85636.1"/>
    </source>
</evidence>
<evidence type="ECO:0000256" key="1">
    <source>
        <dbReference type="ARBA" id="ARBA00022801"/>
    </source>
</evidence>
<evidence type="ECO:0000313" key="5">
    <source>
        <dbReference type="Proteomes" id="UP000220078"/>
    </source>
</evidence>
<dbReference type="GO" id="GO:0016798">
    <property type="term" value="F:hydrolase activity, acting on glycosyl bonds"/>
    <property type="evidence" value="ECO:0007669"/>
    <property type="project" value="InterPro"/>
</dbReference>
<gene>
    <name evidence="4" type="ORF">CN551_24090</name>
</gene>
<keyword evidence="2" id="KW-0732">Signal</keyword>
<accession>A0AB36SY32</accession>
<keyword evidence="1" id="KW-0378">Hydrolase</keyword>
<evidence type="ECO:0000256" key="2">
    <source>
        <dbReference type="SAM" id="SignalP"/>
    </source>
</evidence>
<evidence type="ECO:0000259" key="3">
    <source>
        <dbReference type="Pfam" id="PF02018"/>
    </source>
</evidence>
<reference evidence="4 5" key="1">
    <citation type="submission" date="2017-09" db="EMBL/GenBank/DDBJ databases">
        <title>Large-scale bioinformatics analysis of Bacillus genomes uncovers conserved roles of natural products in bacterial physiology.</title>
        <authorList>
            <consortium name="Agbiome Team Llc"/>
            <person name="Bleich R.M."/>
            <person name="Kirk G.J."/>
            <person name="Santa Maria K.C."/>
            <person name="Allen S.E."/>
            <person name="Farag S."/>
            <person name="Shank E.A."/>
            <person name="Bowers A."/>
        </authorList>
    </citation>
    <scope>NUCLEOTIDE SEQUENCE [LARGE SCALE GENOMIC DNA]</scope>
    <source>
        <strain evidence="4 5">AFS027629</strain>
    </source>
</reference>
<dbReference type="Pfam" id="PF02018">
    <property type="entry name" value="CBM_4_9"/>
    <property type="match status" value="1"/>
</dbReference>
<feature type="chain" id="PRO_5044287360" evidence="2">
    <location>
        <begin position="29"/>
        <end position="319"/>
    </location>
</feature>
<sequence length="319" mass="35002">MLKKIGIGVFSTAIVLSASIGFSGIVSADSPSANEQVKNGDFEDGLNNWILSNPNSSTENIGTSEPGNHYLKLIHADTAYQLVTVKPNTEYTLTFDIAGSIGSPTEVTVGNLNANQEIVPLTKKQYTGFKPEHHEMKFKTEEDVSNFAVKLASTANGRVKFDNVQLKEKEKSYILNVDFDHNSSLEPLKPFGDAKSTIEEHVGINNSKGLHLKGLYGGLKGHVALKPNTTYILSVSGKVTYPDESIHVFINGKVLGQRFLELRSSQYEQKSFEFTTLNDSSPIELIIDLPAVLPRIDVSLDDNIDTINAYLDDIVLVEK</sequence>